<dbReference type="EMBL" id="KN837252">
    <property type="protein sequence ID" value="KIJ30892.1"/>
    <property type="molecule type" value="Genomic_DNA"/>
</dbReference>
<sequence length="175" mass="20480">MMVEERRTRRQRWFVCTIACNILLEVRKLILSNKTNNENEVTLKEFMLYVLYYAAVTLGGVDTYADGRNPPHMNLLDPKHEAIIIEGMEEIHGKFHSGGWFDPVAIQIVPNAHINWIDGKAERAAIEKIVSDIREEDWLWELERARIITDTSLHTLVETWDPKTRDWVPNNYVSY</sequence>
<protein>
    <submittedName>
        <fullName evidence="1">Uncharacterized protein</fullName>
    </submittedName>
</protein>
<organism evidence="1 2">
    <name type="scientific">Sphaerobolus stellatus (strain SS14)</name>
    <dbReference type="NCBI Taxonomy" id="990650"/>
    <lineage>
        <taxon>Eukaryota</taxon>
        <taxon>Fungi</taxon>
        <taxon>Dikarya</taxon>
        <taxon>Basidiomycota</taxon>
        <taxon>Agaricomycotina</taxon>
        <taxon>Agaricomycetes</taxon>
        <taxon>Phallomycetidae</taxon>
        <taxon>Geastrales</taxon>
        <taxon>Sphaerobolaceae</taxon>
        <taxon>Sphaerobolus</taxon>
    </lineage>
</organism>
<gene>
    <name evidence="1" type="ORF">M422DRAFT_267499</name>
</gene>
<evidence type="ECO:0000313" key="1">
    <source>
        <dbReference type="EMBL" id="KIJ30892.1"/>
    </source>
</evidence>
<proteinExistence type="predicted"/>
<reference evidence="1 2" key="1">
    <citation type="submission" date="2014-06" db="EMBL/GenBank/DDBJ databases">
        <title>Evolutionary Origins and Diversification of the Mycorrhizal Mutualists.</title>
        <authorList>
            <consortium name="DOE Joint Genome Institute"/>
            <consortium name="Mycorrhizal Genomics Consortium"/>
            <person name="Kohler A."/>
            <person name="Kuo A."/>
            <person name="Nagy L.G."/>
            <person name="Floudas D."/>
            <person name="Copeland A."/>
            <person name="Barry K.W."/>
            <person name="Cichocki N."/>
            <person name="Veneault-Fourrey C."/>
            <person name="LaButti K."/>
            <person name="Lindquist E.A."/>
            <person name="Lipzen A."/>
            <person name="Lundell T."/>
            <person name="Morin E."/>
            <person name="Murat C."/>
            <person name="Riley R."/>
            <person name="Ohm R."/>
            <person name="Sun H."/>
            <person name="Tunlid A."/>
            <person name="Henrissat B."/>
            <person name="Grigoriev I.V."/>
            <person name="Hibbett D.S."/>
            <person name="Martin F."/>
        </authorList>
    </citation>
    <scope>NUCLEOTIDE SEQUENCE [LARGE SCALE GENOMIC DNA]</scope>
    <source>
        <strain evidence="1 2">SS14</strain>
    </source>
</reference>
<accession>A0A0C9UPM0</accession>
<dbReference type="HOGENOM" id="CLU_081926_0_0_1"/>
<dbReference type="AlphaFoldDB" id="A0A0C9UPM0"/>
<evidence type="ECO:0000313" key="2">
    <source>
        <dbReference type="Proteomes" id="UP000054279"/>
    </source>
</evidence>
<name>A0A0C9UPM0_SPHS4</name>
<keyword evidence="2" id="KW-1185">Reference proteome</keyword>
<dbReference type="Proteomes" id="UP000054279">
    <property type="component" value="Unassembled WGS sequence"/>
</dbReference>